<gene>
    <name evidence="3" type="primary">LOC105052768</name>
</gene>
<proteinExistence type="predicted"/>
<keyword evidence="1" id="KW-0812">Transmembrane</keyword>
<evidence type="ECO:0000256" key="1">
    <source>
        <dbReference type="SAM" id="Phobius"/>
    </source>
</evidence>
<keyword evidence="1" id="KW-0472">Membrane</keyword>
<dbReference type="InParanoid" id="A0A6I9RT94"/>
<keyword evidence="1" id="KW-1133">Transmembrane helix</keyword>
<evidence type="ECO:0000313" key="3">
    <source>
        <dbReference type="RefSeq" id="XP_010932009.1"/>
    </source>
</evidence>
<keyword evidence="2" id="KW-1185">Reference proteome</keyword>
<sequence>MTSGGCKSFRNVVNINFSSSIGFPVAKLLIIGGFIAITTGFILLIACWMVCLFCRMDKPIDIATIDATTAALISTAATTTIRFSSSATFSCHGGINPKVSGSLEVFVCSSSSLKEKIECAVYLMVIKNGDRGRLLSRCGHGFY</sequence>
<dbReference type="RefSeq" id="XP_010932009.1">
    <property type="nucleotide sequence ID" value="XM_010933707.1"/>
</dbReference>
<accession>A0A6I9RT94</accession>
<dbReference type="AlphaFoldDB" id="A0A6I9RT94"/>
<protein>
    <submittedName>
        <fullName evidence="3">RING-H2 finger protein ATL60-like</fullName>
    </submittedName>
</protein>
<dbReference type="Proteomes" id="UP000504607">
    <property type="component" value="Chromosome 10"/>
</dbReference>
<feature type="transmembrane region" description="Helical" evidence="1">
    <location>
        <begin position="28"/>
        <end position="54"/>
    </location>
</feature>
<evidence type="ECO:0000313" key="2">
    <source>
        <dbReference type="Proteomes" id="UP000504607"/>
    </source>
</evidence>
<dbReference type="OrthoDB" id="8062037at2759"/>
<organism evidence="2 3">
    <name type="scientific">Elaeis guineensis var. tenera</name>
    <name type="common">Oil palm</name>
    <dbReference type="NCBI Taxonomy" id="51953"/>
    <lineage>
        <taxon>Eukaryota</taxon>
        <taxon>Viridiplantae</taxon>
        <taxon>Streptophyta</taxon>
        <taxon>Embryophyta</taxon>
        <taxon>Tracheophyta</taxon>
        <taxon>Spermatophyta</taxon>
        <taxon>Magnoliopsida</taxon>
        <taxon>Liliopsida</taxon>
        <taxon>Arecaceae</taxon>
        <taxon>Arecoideae</taxon>
        <taxon>Cocoseae</taxon>
        <taxon>Elaeidinae</taxon>
        <taxon>Elaeis</taxon>
    </lineage>
</organism>
<reference evidence="3" key="1">
    <citation type="submission" date="2025-08" db="UniProtKB">
        <authorList>
            <consortium name="RefSeq"/>
        </authorList>
    </citation>
    <scope>IDENTIFICATION</scope>
</reference>
<name>A0A6I9RT94_ELAGV</name>